<gene>
    <name evidence="6" type="ORF">DKW60_13085</name>
</gene>
<protein>
    <recommendedName>
        <fullName evidence="5">LysM domain-containing protein</fullName>
    </recommendedName>
</protein>
<proteinExistence type="predicted"/>
<keyword evidence="4" id="KW-0732">Signal</keyword>
<dbReference type="InterPro" id="IPR018392">
    <property type="entry name" value="LysM"/>
</dbReference>
<comment type="subcellular location">
    <subcellularLocation>
        <location evidence="1">Cell envelope</location>
    </subcellularLocation>
</comment>
<dbReference type="Proteomes" id="UP000245539">
    <property type="component" value="Unassembled WGS sequence"/>
</dbReference>
<evidence type="ECO:0000313" key="7">
    <source>
        <dbReference type="Proteomes" id="UP000245539"/>
    </source>
</evidence>
<accession>A0A317CCS0</accession>
<dbReference type="Pfam" id="PF01476">
    <property type="entry name" value="LysM"/>
    <property type="match status" value="1"/>
</dbReference>
<reference evidence="6 7" key="1">
    <citation type="submission" date="2018-05" db="EMBL/GenBank/DDBJ databases">
        <title>Leucothrix arctica sp. nov., isolated from Arctic seawater.</title>
        <authorList>
            <person name="Choi A."/>
            <person name="Baek K."/>
        </authorList>
    </citation>
    <scope>NUCLEOTIDE SEQUENCE [LARGE SCALE GENOMIC DNA]</scope>
    <source>
        <strain evidence="6 7">JCM 18388</strain>
    </source>
</reference>
<dbReference type="InterPro" id="IPR050465">
    <property type="entry name" value="UPF0194_transport"/>
</dbReference>
<evidence type="ECO:0000256" key="3">
    <source>
        <dbReference type="SAM" id="Coils"/>
    </source>
</evidence>
<dbReference type="InterPro" id="IPR036779">
    <property type="entry name" value="LysM_dom_sf"/>
</dbReference>
<dbReference type="InterPro" id="IPR058624">
    <property type="entry name" value="MdtA-like_HH"/>
</dbReference>
<evidence type="ECO:0000256" key="1">
    <source>
        <dbReference type="ARBA" id="ARBA00004196"/>
    </source>
</evidence>
<dbReference type="GO" id="GO:0030313">
    <property type="term" value="C:cell envelope"/>
    <property type="evidence" value="ECO:0007669"/>
    <property type="project" value="UniProtKB-SubCell"/>
</dbReference>
<feature type="signal peptide" evidence="4">
    <location>
        <begin position="1"/>
        <end position="35"/>
    </location>
</feature>
<dbReference type="Gene3D" id="2.40.50.100">
    <property type="match status" value="1"/>
</dbReference>
<keyword evidence="2 3" id="KW-0175">Coiled coil</keyword>
<feature type="domain" description="LysM" evidence="5">
    <location>
        <begin position="54"/>
        <end position="104"/>
    </location>
</feature>
<dbReference type="Gene3D" id="1.10.287.470">
    <property type="entry name" value="Helix hairpin bin"/>
    <property type="match status" value="1"/>
</dbReference>
<dbReference type="SUPFAM" id="SSF111369">
    <property type="entry name" value="HlyD-like secretion proteins"/>
    <property type="match status" value="2"/>
</dbReference>
<organism evidence="6 7">
    <name type="scientific">Leucothrix pacifica</name>
    <dbReference type="NCBI Taxonomy" id="1247513"/>
    <lineage>
        <taxon>Bacteria</taxon>
        <taxon>Pseudomonadati</taxon>
        <taxon>Pseudomonadota</taxon>
        <taxon>Gammaproteobacteria</taxon>
        <taxon>Thiotrichales</taxon>
        <taxon>Thiotrichaceae</taxon>
        <taxon>Leucothrix</taxon>
    </lineage>
</organism>
<feature type="chain" id="PRO_5016407952" description="LysM domain-containing protein" evidence="4">
    <location>
        <begin position="36"/>
        <end position="492"/>
    </location>
</feature>
<name>A0A317CCS0_9GAMM</name>
<evidence type="ECO:0000256" key="2">
    <source>
        <dbReference type="ARBA" id="ARBA00023054"/>
    </source>
</evidence>
<evidence type="ECO:0000313" key="6">
    <source>
        <dbReference type="EMBL" id="PWQ96485.1"/>
    </source>
</evidence>
<dbReference type="OrthoDB" id="9806939at2"/>
<dbReference type="Gene3D" id="3.10.350.10">
    <property type="entry name" value="LysM domain"/>
    <property type="match status" value="1"/>
</dbReference>
<feature type="coiled-coil region" evidence="3">
    <location>
        <begin position="267"/>
        <end position="301"/>
    </location>
</feature>
<sequence length="492" mass="53258">MNINTQEYQAMKLCHTGLRALCMFALLIIPFQAQSNQNGDLDLDQLATVMTKSTTYNVIAGDSLSKISNYFYGSHDLWGAILNANADQLPGGSTNIFPGMILNIPSLDDAMASSGVSEPTDSLNVADVAALLGGDISGALLTEVSQPASENAKWVYTEGVARAIRREYMTFESAGRIAYLDPKLKEGDRVRKGQVLAYQEQSRSAASLASANTQLVSANTQLISSQSQVSDANAQLVRAQTQVTVAEASRSEADANLLLAKRTFQRYSTLLKQKSASQQEYDEAQAKLVSAQAAVRRAIGQINTAKADVNVAKTGIARAKASVNTAKAGIANAKAGLRTAQVSKKESYLVAPIDGVVARINIEQGYYYSPQYLQTQTEQQVFDTAPIILIDPSRFEVSIKLPAGQYDSVRVGQDAYIDITKVNASLEERLPNEAIGPTQALNTYKIRGRIHSISPVLDTDLRNFLVTIRTTVGHQLLRDGESVSLWIKRGDS</sequence>
<evidence type="ECO:0000259" key="5">
    <source>
        <dbReference type="PROSITE" id="PS51782"/>
    </source>
</evidence>
<dbReference type="PROSITE" id="PS51782">
    <property type="entry name" value="LYSM"/>
    <property type="match status" value="1"/>
</dbReference>
<evidence type="ECO:0000256" key="4">
    <source>
        <dbReference type="SAM" id="SignalP"/>
    </source>
</evidence>
<dbReference type="RefSeq" id="WP_109838102.1">
    <property type="nucleotide sequence ID" value="NZ_QGKM01000037.1"/>
</dbReference>
<comment type="caution">
    <text evidence="6">The sequence shown here is derived from an EMBL/GenBank/DDBJ whole genome shotgun (WGS) entry which is preliminary data.</text>
</comment>
<dbReference type="PANTHER" id="PTHR32347:SF23">
    <property type="entry name" value="BLL5650 PROTEIN"/>
    <property type="match status" value="1"/>
</dbReference>
<keyword evidence="7" id="KW-1185">Reference proteome</keyword>
<dbReference type="EMBL" id="QGKM01000037">
    <property type="protein sequence ID" value="PWQ96485.1"/>
    <property type="molecule type" value="Genomic_DNA"/>
</dbReference>
<dbReference type="AlphaFoldDB" id="A0A317CCS0"/>
<dbReference type="PANTHER" id="PTHR32347">
    <property type="entry name" value="EFFLUX SYSTEM COMPONENT YKNX-RELATED"/>
    <property type="match status" value="1"/>
</dbReference>
<dbReference type="Gene3D" id="2.40.30.170">
    <property type="match status" value="1"/>
</dbReference>
<dbReference type="Pfam" id="PF25876">
    <property type="entry name" value="HH_MFP_RND"/>
    <property type="match status" value="1"/>
</dbReference>